<comment type="caution">
    <text evidence="1">The sequence shown here is derived from an EMBL/GenBank/DDBJ whole genome shotgun (WGS) entry which is preliminary data.</text>
</comment>
<dbReference type="AlphaFoldDB" id="A0A9D4C1M2"/>
<gene>
    <name evidence="1" type="ORF">DPMN_058188</name>
</gene>
<accession>A0A9D4C1M2</accession>
<dbReference type="Proteomes" id="UP000828390">
    <property type="component" value="Unassembled WGS sequence"/>
</dbReference>
<proteinExistence type="predicted"/>
<evidence type="ECO:0000313" key="2">
    <source>
        <dbReference type="Proteomes" id="UP000828390"/>
    </source>
</evidence>
<organism evidence="1 2">
    <name type="scientific">Dreissena polymorpha</name>
    <name type="common">Zebra mussel</name>
    <name type="synonym">Mytilus polymorpha</name>
    <dbReference type="NCBI Taxonomy" id="45954"/>
    <lineage>
        <taxon>Eukaryota</taxon>
        <taxon>Metazoa</taxon>
        <taxon>Spiralia</taxon>
        <taxon>Lophotrochozoa</taxon>
        <taxon>Mollusca</taxon>
        <taxon>Bivalvia</taxon>
        <taxon>Autobranchia</taxon>
        <taxon>Heteroconchia</taxon>
        <taxon>Euheterodonta</taxon>
        <taxon>Imparidentia</taxon>
        <taxon>Neoheterodontei</taxon>
        <taxon>Myida</taxon>
        <taxon>Dreissenoidea</taxon>
        <taxon>Dreissenidae</taxon>
        <taxon>Dreissena</taxon>
    </lineage>
</organism>
<reference evidence="1" key="1">
    <citation type="journal article" date="2019" name="bioRxiv">
        <title>The Genome of the Zebra Mussel, Dreissena polymorpha: A Resource for Invasive Species Research.</title>
        <authorList>
            <person name="McCartney M.A."/>
            <person name="Auch B."/>
            <person name="Kono T."/>
            <person name="Mallez S."/>
            <person name="Zhang Y."/>
            <person name="Obille A."/>
            <person name="Becker A."/>
            <person name="Abrahante J.E."/>
            <person name="Garbe J."/>
            <person name="Badalamenti J.P."/>
            <person name="Herman A."/>
            <person name="Mangelson H."/>
            <person name="Liachko I."/>
            <person name="Sullivan S."/>
            <person name="Sone E.D."/>
            <person name="Koren S."/>
            <person name="Silverstein K.A.T."/>
            <person name="Beckman K.B."/>
            <person name="Gohl D.M."/>
        </authorList>
    </citation>
    <scope>NUCLEOTIDE SEQUENCE</scope>
    <source>
        <strain evidence="1">Duluth1</strain>
        <tissue evidence="1">Whole animal</tissue>
    </source>
</reference>
<evidence type="ECO:0000313" key="1">
    <source>
        <dbReference type="EMBL" id="KAH3715477.1"/>
    </source>
</evidence>
<name>A0A9D4C1M2_DREPO</name>
<keyword evidence="2" id="KW-1185">Reference proteome</keyword>
<reference evidence="1" key="2">
    <citation type="submission" date="2020-11" db="EMBL/GenBank/DDBJ databases">
        <authorList>
            <person name="McCartney M.A."/>
            <person name="Auch B."/>
            <person name="Kono T."/>
            <person name="Mallez S."/>
            <person name="Becker A."/>
            <person name="Gohl D.M."/>
            <person name="Silverstein K.A.T."/>
            <person name="Koren S."/>
            <person name="Bechman K.B."/>
            <person name="Herman A."/>
            <person name="Abrahante J.E."/>
            <person name="Garbe J."/>
        </authorList>
    </citation>
    <scope>NUCLEOTIDE SEQUENCE</scope>
    <source>
        <strain evidence="1">Duluth1</strain>
        <tissue evidence="1">Whole animal</tissue>
    </source>
</reference>
<dbReference type="EMBL" id="JAIWYP010000013">
    <property type="protein sequence ID" value="KAH3715477.1"/>
    <property type="molecule type" value="Genomic_DNA"/>
</dbReference>
<protein>
    <submittedName>
        <fullName evidence="1">Uncharacterized protein</fullName>
    </submittedName>
</protein>
<sequence length="70" mass="8000">MLQHHLVAVTGSTCLVVTLLRDEVEHVHTNGGMEDLEVLLIRVTFLHPIYALRLRYTIKHCSPLQHARTC</sequence>